<gene>
    <name evidence="5" type="ORF">CYMTET_17147</name>
</gene>
<feature type="repeat" description="TPR" evidence="3">
    <location>
        <begin position="102"/>
        <end position="135"/>
    </location>
</feature>
<accession>A0AAE0GAY4</accession>
<evidence type="ECO:0000256" key="2">
    <source>
        <dbReference type="ARBA" id="ARBA00022803"/>
    </source>
</evidence>
<feature type="region of interest" description="Disordered" evidence="4">
    <location>
        <begin position="1"/>
        <end position="59"/>
    </location>
</feature>
<keyword evidence="2 3" id="KW-0802">TPR repeat</keyword>
<evidence type="ECO:0000256" key="4">
    <source>
        <dbReference type="SAM" id="MobiDB-lite"/>
    </source>
</evidence>
<feature type="compositionally biased region" description="Basic and acidic residues" evidence="4">
    <location>
        <begin position="48"/>
        <end position="59"/>
    </location>
</feature>
<feature type="compositionally biased region" description="Low complexity" evidence="4">
    <location>
        <begin position="14"/>
        <end position="30"/>
    </location>
</feature>
<dbReference type="InterPro" id="IPR011990">
    <property type="entry name" value="TPR-like_helical_dom_sf"/>
</dbReference>
<organism evidence="5 6">
    <name type="scientific">Cymbomonas tetramitiformis</name>
    <dbReference type="NCBI Taxonomy" id="36881"/>
    <lineage>
        <taxon>Eukaryota</taxon>
        <taxon>Viridiplantae</taxon>
        <taxon>Chlorophyta</taxon>
        <taxon>Pyramimonadophyceae</taxon>
        <taxon>Pyramimonadales</taxon>
        <taxon>Pyramimonadaceae</taxon>
        <taxon>Cymbomonas</taxon>
    </lineage>
</organism>
<keyword evidence="1" id="KW-0677">Repeat</keyword>
<dbReference type="PANTHER" id="PTHR45641">
    <property type="entry name" value="TETRATRICOPEPTIDE REPEAT PROTEIN (AFU_ORTHOLOGUE AFUA_6G03870)"/>
    <property type="match status" value="1"/>
</dbReference>
<dbReference type="SUPFAM" id="SSF48452">
    <property type="entry name" value="TPR-like"/>
    <property type="match status" value="1"/>
</dbReference>
<name>A0AAE0GAY4_9CHLO</name>
<dbReference type="InterPro" id="IPR019734">
    <property type="entry name" value="TPR_rpt"/>
</dbReference>
<proteinExistence type="predicted"/>
<dbReference type="Pfam" id="PF13424">
    <property type="entry name" value="TPR_12"/>
    <property type="match status" value="1"/>
</dbReference>
<evidence type="ECO:0000256" key="1">
    <source>
        <dbReference type="ARBA" id="ARBA00022737"/>
    </source>
</evidence>
<comment type="caution">
    <text evidence="5">The sequence shown here is derived from an EMBL/GenBank/DDBJ whole genome shotgun (WGS) entry which is preliminary data.</text>
</comment>
<keyword evidence="6" id="KW-1185">Reference proteome</keyword>
<reference evidence="5 6" key="1">
    <citation type="journal article" date="2015" name="Genome Biol. Evol.">
        <title>Comparative Genomics of a Bacterivorous Green Alga Reveals Evolutionary Causalities and Consequences of Phago-Mixotrophic Mode of Nutrition.</title>
        <authorList>
            <person name="Burns J.A."/>
            <person name="Paasch A."/>
            <person name="Narechania A."/>
            <person name="Kim E."/>
        </authorList>
    </citation>
    <scope>NUCLEOTIDE SEQUENCE [LARGE SCALE GENOMIC DNA]</scope>
    <source>
        <strain evidence="5 6">PLY_AMNH</strain>
    </source>
</reference>
<dbReference type="EMBL" id="LGRX02007587">
    <property type="protein sequence ID" value="KAK3274678.1"/>
    <property type="molecule type" value="Genomic_DNA"/>
</dbReference>
<protein>
    <submittedName>
        <fullName evidence="5">Uncharacterized protein</fullName>
    </submittedName>
</protein>
<dbReference type="AlphaFoldDB" id="A0AAE0GAY4"/>
<dbReference type="PANTHER" id="PTHR45641:SF19">
    <property type="entry name" value="NEPHROCYSTIN-3"/>
    <property type="match status" value="1"/>
</dbReference>
<dbReference type="SMART" id="SM00028">
    <property type="entry name" value="TPR"/>
    <property type="match status" value="2"/>
</dbReference>
<evidence type="ECO:0000313" key="6">
    <source>
        <dbReference type="Proteomes" id="UP001190700"/>
    </source>
</evidence>
<dbReference type="Gene3D" id="1.25.40.10">
    <property type="entry name" value="Tetratricopeptide repeat domain"/>
    <property type="match status" value="1"/>
</dbReference>
<sequence length="294" mass="31736">MGSGFSKKKKADEPAALPSADTPAATSPAPQKSLAEPKSNPTRGGGVKNEKAAATKLSKAEQLESSSDEFLKNKRVDKALSTLLECLSLRQELHGAHHSHVGDIYLKLGVVYSELGRFSDARQKFVQCLAIKEDTHGSSSAEVVPPLRKLAQVLIQVQKSQDALEYLERILAIDETRLGPYDLELLPTLVSIAACHNSLKRTEETICSYQLATKVADGRDGLPDGDPRWIPILAGHAQVLSTCELLETPPTQYPKPSNLHPCAFCLVAVPNLISGSLIARLYLAKRGEEGIVIG</sequence>
<dbReference type="Proteomes" id="UP001190700">
    <property type="component" value="Unassembled WGS sequence"/>
</dbReference>
<evidence type="ECO:0000256" key="3">
    <source>
        <dbReference type="PROSITE-ProRule" id="PRU00339"/>
    </source>
</evidence>
<dbReference type="PROSITE" id="PS50005">
    <property type="entry name" value="TPR"/>
    <property type="match status" value="1"/>
</dbReference>
<evidence type="ECO:0000313" key="5">
    <source>
        <dbReference type="EMBL" id="KAK3274678.1"/>
    </source>
</evidence>